<evidence type="ECO:0000313" key="1">
    <source>
        <dbReference type="EMBL" id="AEK63381.1"/>
    </source>
</evidence>
<reference evidence="1 2" key="3">
    <citation type="journal article" date="2008" name="FEMS Microbiol. Ecol.">
        <title>Identification and characterization of genes underlying chitinolysis in Collimonas fungivorans Ter331.</title>
        <authorList>
            <person name="Fritsche K."/>
            <person name="de Boer W."/>
            <person name="Gerards S."/>
            <person name="van den Berg M."/>
            <person name="van Veen J.A."/>
            <person name="Leveau J.H."/>
        </authorList>
    </citation>
    <scope>NUCLEOTIDE SEQUENCE [LARGE SCALE GENOMIC DNA]</scope>
    <source>
        <strain evidence="1 2">Ter331</strain>
    </source>
</reference>
<dbReference type="Pfam" id="PF00227">
    <property type="entry name" value="Proteasome"/>
    <property type="match status" value="1"/>
</dbReference>
<reference evidence="2" key="6">
    <citation type="submission" date="2011-05" db="EMBL/GenBank/DDBJ databases">
        <title>Complete sequence of Collimonas fungivorans Ter331.</title>
        <authorList>
            <person name="Leveau J.H."/>
        </authorList>
    </citation>
    <scope>NUCLEOTIDE SEQUENCE [LARGE SCALE GENOMIC DNA]</scope>
    <source>
        <strain evidence="2">Ter331</strain>
    </source>
</reference>
<dbReference type="GO" id="GO:0005839">
    <property type="term" value="C:proteasome core complex"/>
    <property type="evidence" value="ECO:0007669"/>
    <property type="project" value="InterPro"/>
</dbReference>
<dbReference type="EC" id="3.4.25.-" evidence="1"/>
<dbReference type="EMBL" id="CP002745">
    <property type="protein sequence ID" value="AEK63381.1"/>
    <property type="molecule type" value="Genomic_DNA"/>
</dbReference>
<sequence>MGTPCPRAVSVTRASAWARSAHPTGQLAYRWRAIMTTCVVVKKNGQIAIASDSLVTFGDTRLSHAYEVNNKIFQIGESYITLAGTAAHFPVMRKLLTAMGEECRLNSRDEVFDTFSKVHTILKDQYFLNTKEDEDDPYESSQITSLVANPYGIFGVYSYREVFSFDRFWGIGSGRNFALGAMYAVYDKDVSAQHIAEVGIHAGVEFDKSSAMPLRIHSFEMKTAPDAEPGA</sequence>
<dbReference type="STRING" id="1005048.CFU_3557"/>
<reference evidence="1 2" key="2">
    <citation type="journal article" date="2006" name="J. Microbiol. Methods">
        <title>Genomic flank-sequencing of plasposon insertion sites for rapid identification of functional genes.</title>
        <authorList>
            <person name="Leveau J.H."/>
            <person name="Gerards S."/>
            <person name="Fritsche K."/>
            <person name="Zondag G."/>
            <person name="van Veen J.A."/>
        </authorList>
    </citation>
    <scope>NUCLEOTIDE SEQUENCE [LARGE SCALE GENOMIC DNA]</scope>
    <source>
        <strain evidence="1 2">Ter331</strain>
    </source>
</reference>
<dbReference type="HOGENOM" id="CLU_1407591_0_0_4"/>
<dbReference type="Proteomes" id="UP000008392">
    <property type="component" value="Chromosome"/>
</dbReference>
<reference evidence="1 2" key="4">
    <citation type="journal article" date="2010" name="Environ. Microbiol.">
        <title>The bacterial genus Collimonas: mycophagy, weathering and other adaptive solutions to life in oligotrophic soil environments.</title>
        <authorList>
            <person name="Leveau J.H."/>
            <person name="Uroz S."/>
            <person name="de Boer W."/>
        </authorList>
    </citation>
    <scope>NUCLEOTIDE SEQUENCE [LARGE SCALE GENOMIC DNA]</scope>
    <source>
        <strain evidence="1 2">Ter331</strain>
    </source>
</reference>
<dbReference type="InterPro" id="IPR029055">
    <property type="entry name" value="Ntn_hydrolases_N"/>
</dbReference>
<dbReference type="eggNOG" id="COG0638">
    <property type="taxonomic scope" value="Bacteria"/>
</dbReference>
<dbReference type="KEGG" id="cfu:CFU_3557"/>
<proteinExistence type="predicted"/>
<reference evidence="1 2" key="1">
    <citation type="journal article" date="2004" name="Environ. Microbiol.">
        <title>Phylogeny-function analysis of (meta)genomic libraries: screening for expression of ribosomal RNA genes by large-insert library fluorescent in situ hybridization (LIL-FISH).</title>
        <authorList>
            <person name="Leveau J.H."/>
            <person name="Gerards S."/>
            <person name="de Boer W."/>
            <person name="van Veen J.A."/>
        </authorList>
    </citation>
    <scope>NUCLEOTIDE SEQUENCE [LARGE SCALE GENOMIC DNA]</scope>
    <source>
        <strain evidence="1 2">Ter331</strain>
    </source>
</reference>
<dbReference type="GO" id="GO:0051603">
    <property type="term" value="P:proteolysis involved in protein catabolic process"/>
    <property type="evidence" value="ECO:0007669"/>
    <property type="project" value="InterPro"/>
</dbReference>
<keyword evidence="1" id="KW-0378">Hydrolase</keyword>
<dbReference type="AlphaFoldDB" id="G0ADB9"/>
<organism evidence="1 2">
    <name type="scientific">Collimonas fungivorans (strain Ter331)</name>
    <dbReference type="NCBI Taxonomy" id="1005048"/>
    <lineage>
        <taxon>Bacteria</taxon>
        <taxon>Pseudomonadati</taxon>
        <taxon>Pseudomonadota</taxon>
        <taxon>Betaproteobacteria</taxon>
        <taxon>Burkholderiales</taxon>
        <taxon>Oxalobacteraceae</taxon>
        <taxon>Collimonas</taxon>
    </lineage>
</organism>
<gene>
    <name evidence="1" type="ordered locus">CFU_3557</name>
</gene>
<dbReference type="InterPro" id="IPR001353">
    <property type="entry name" value="Proteasome_sua/b"/>
</dbReference>
<dbReference type="Gene3D" id="3.60.20.10">
    <property type="entry name" value="Glutamine Phosphoribosylpyrophosphate, subunit 1, domain 1"/>
    <property type="match status" value="1"/>
</dbReference>
<keyword evidence="1" id="KW-0647">Proteasome</keyword>
<keyword evidence="2" id="KW-1185">Reference proteome</keyword>
<dbReference type="CDD" id="cd01906">
    <property type="entry name" value="proteasome_protease_HslV"/>
    <property type="match status" value="1"/>
</dbReference>
<accession>G0ADB9</accession>
<reference evidence="1 2" key="5">
    <citation type="journal article" date="2011" name="ISME J.">
        <title>Dual transcriptional profiling of a bacterial/fungal confrontation: Collimonas fungivorans versus Aspergillus niger.</title>
        <authorList>
            <person name="Mela F."/>
            <person name="Fritsche K."/>
            <person name="de Boer W."/>
            <person name="van Veen J.A."/>
            <person name="de Graaff L.H."/>
            <person name="van den Berg M."/>
            <person name="Leveau J.H."/>
        </authorList>
    </citation>
    <scope>NUCLEOTIDE SEQUENCE [LARGE SCALE GENOMIC DNA]</scope>
    <source>
        <strain evidence="1 2">Ter331</strain>
    </source>
</reference>
<dbReference type="SUPFAM" id="SSF56235">
    <property type="entry name" value="N-terminal nucleophile aminohydrolases (Ntn hydrolases)"/>
    <property type="match status" value="1"/>
</dbReference>
<evidence type="ECO:0000313" key="2">
    <source>
        <dbReference type="Proteomes" id="UP000008392"/>
    </source>
</evidence>
<protein>
    <submittedName>
        <fullName evidence="1">20S proteasome, A and B subunits</fullName>
        <ecNumber evidence="1">3.4.25.-</ecNumber>
    </submittedName>
</protein>
<dbReference type="GO" id="GO:0016787">
    <property type="term" value="F:hydrolase activity"/>
    <property type="evidence" value="ECO:0007669"/>
    <property type="project" value="UniProtKB-KW"/>
</dbReference>
<name>G0ADB9_COLFT</name>